<evidence type="ECO:0000313" key="1">
    <source>
        <dbReference type="EMBL" id="GGZ96023.1"/>
    </source>
</evidence>
<dbReference type="Gene3D" id="1.10.1200.10">
    <property type="entry name" value="ACP-like"/>
    <property type="match status" value="1"/>
</dbReference>
<dbReference type="InterPro" id="IPR036736">
    <property type="entry name" value="ACP-like_sf"/>
</dbReference>
<name>A0A918RFL5_9GAMM</name>
<evidence type="ECO:0000313" key="2">
    <source>
        <dbReference type="Proteomes" id="UP000614811"/>
    </source>
</evidence>
<protein>
    <recommendedName>
        <fullName evidence="3">Carrier domain-containing protein</fullName>
    </recommendedName>
</protein>
<dbReference type="AlphaFoldDB" id="A0A918RFL5"/>
<accession>A0A918RFL5</accession>
<dbReference type="SUPFAM" id="SSF47336">
    <property type="entry name" value="ACP-like"/>
    <property type="match status" value="1"/>
</dbReference>
<reference evidence="1" key="2">
    <citation type="submission" date="2020-09" db="EMBL/GenBank/DDBJ databases">
        <authorList>
            <person name="Sun Q."/>
            <person name="Kim S."/>
        </authorList>
    </citation>
    <scope>NUCLEOTIDE SEQUENCE</scope>
    <source>
        <strain evidence="1">KCTC 12711</strain>
    </source>
</reference>
<gene>
    <name evidence="1" type="ORF">GCM10008090_00260</name>
</gene>
<organism evidence="1 2">
    <name type="scientific">Arenicella chitinivorans</name>
    <dbReference type="NCBI Taxonomy" id="1329800"/>
    <lineage>
        <taxon>Bacteria</taxon>
        <taxon>Pseudomonadati</taxon>
        <taxon>Pseudomonadota</taxon>
        <taxon>Gammaproteobacteria</taxon>
        <taxon>Arenicellales</taxon>
        <taxon>Arenicellaceae</taxon>
        <taxon>Arenicella</taxon>
    </lineage>
</organism>
<dbReference type="EMBL" id="BMXA01000001">
    <property type="protein sequence ID" value="GGZ96023.1"/>
    <property type="molecule type" value="Genomic_DNA"/>
</dbReference>
<comment type="caution">
    <text evidence="1">The sequence shown here is derived from an EMBL/GenBank/DDBJ whole genome shotgun (WGS) entry which is preliminary data.</text>
</comment>
<dbReference type="RefSeq" id="WP_189397979.1">
    <property type="nucleotide sequence ID" value="NZ_BMXA01000001.1"/>
</dbReference>
<proteinExistence type="predicted"/>
<dbReference type="Proteomes" id="UP000614811">
    <property type="component" value="Unassembled WGS sequence"/>
</dbReference>
<sequence>MTEQYQELVDWVITKKKLPVDFSLDQDLVDSGILDSLFFVEYVLMIQELSGKEIEVGEELLESTRSLTKVKTNFFQ</sequence>
<keyword evidence="2" id="KW-1185">Reference proteome</keyword>
<evidence type="ECO:0008006" key="3">
    <source>
        <dbReference type="Google" id="ProtNLM"/>
    </source>
</evidence>
<reference evidence="1" key="1">
    <citation type="journal article" date="2014" name="Int. J. Syst. Evol. Microbiol.">
        <title>Complete genome sequence of Corynebacterium casei LMG S-19264T (=DSM 44701T), isolated from a smear-ripened cheese.</title>
        <authorList>
            <consortium name="US DOE Joint Genome Institute (JGI-PGF)"/>
            <person name="Walter F."/>
            <person name="Albersmeier A."/>
            <person name="Kalinowski J."/>
            <person name="Ruckert C."/>
        </authorList>
    </citation>
    <scope>NUCLEOTIDE SEQUENCE</scope>
    <source>
        <strain evidence="1">KCTC 12711</strain>
    </source>
</reference>